<dbReference type="Proteomes" id="UP000800082">
    <property type="component" value="Unassembled WGS sequence"/>
</dbReference>
<protein>
    <submittedName>
        <fullName evidence="2">HET-domain-containing protein</fullName>
    </submittedName>
</protein>
<evidence type="ECO:0000313" key="3">
    <source>
        <dbReference type="Proteomes" id="UP000800082"/>
    </source>
</evidence>
<dbReference type="PANTHER" id="PTHR24148">
    <property type="entry name" value="ANKYRIN REPEAT DOMAIN-CONTAINING PROTEIN 39 HOMOLOG-RELATED"/>
    <property type="match status" value="1"/>
</dbReference>
<name>A0A6A5R611_9PLEO</name>
<dbReference type="OrthoDB" id="5386682at2759"/>
<dbReference type="AlphaFoldDB" id="A0A6A5R611"/>
<accession>A0A6A5R611</accession>
<organism evidence="2 3">
    <name type="scientific">Didymella exigua CBS 183.55</name>
    <dbReference type="NCBI Taxonomy" id="1150837"/>
    <lineage>
        <taxon>Eukaryota</taxon>
        <taxon>Fungi</taxon>
        <taxon>Dikarya</taxon>
        <taxon>Ascomycota</taxon>
        <taxon>Pezizomycotina</taxon>
        <taxon>Dothideomycetes</taxon>
        <taxon>Pleosporomycetidae</taxon>
        <taxon>Pleosporales</taxon>
        <taxon>Pleosporineae</taxon>
        <taxon>Didymellaceae</taxon>
        <taxon>Didymella</taxon>
    </lineage>
</organism>
<dbReference type="RefSeq" id="XP_033442707.1">
    <property type="nucleotide sequence ID" value="XM_033598425.1"/>
</dbReference>
<dbReference type="EMBL" id="ML979026">
    <property type="protein sequence ID" value="KAF1922454.1"/>
    <property type="molecule type" value="Genomic_DNA"/>
</dbReference>
<gene>
    <name evidence="2" type="ORF">M421DRAFT_96792</name>
</gene>
<reference evidence="2" key="1">
    <citation type="journal article" date="2020" name="Stud. Mycol.">
        <title>101 Dothideomycetes genomes: a test case for predicting lifestyles and emergence of pathogens.</title>
        <authorList>
            <person name="Haridas S."/>
            <person name="Albert R."/>
            <person name="Binder M."/>
            <person name="Bloem J."/>
            <person name="Labutti K."/>
            <person name="Salamov A."/>
            <person name="Andreopoulos B."/>
            <person name="Baker S."/>
            <person name="Barry K."/>
            <person name="Bills G."/>
            <person name="Bluhm B."/>
            <person name="Cannon C."/>
            <person name="Castanera R."/>
            <person name="Culley D."/>
            <person name="Daum C."/>
            <person name="Ezra D."/>
            <person name="Gonzalez J."/>
            <person name="Henrissat B."/>
            <person name="Kuo A."/>
            <person name="Liang C."/>
            <person name="Lipzen A."/>
            <person name="Lutzoni F."/>
            <person name="Magnuson J."/>
            <person name="Mondo S."/>
            <person name="Nolan M."/>
            <person name="Ohm R."/>
            <person name="Pangilinan J."/>
            <person name="Park H.-J."/>
            <person name="Ramirez L."/>
            <person name="Alfaro M."/>
            <person name="Sun H."/>
            <person name="Tritt A."/>
            <person name="Yoshinaga Y."/>
            <person name="Zwiers L.-H."/>
            <person name="Turgeon B."/>
            <person name="Goodwin S."/>
            <person name="Spatafora J."/>
            <person name="Crous P."/>
            <person name="Grigoriev I."/>
        </authorList>
    </citation>
    <scope>NUCLEOTIDE SEQUENCE</scope>
    <source>
        <strain evidence="2">CBS 183.55</strain>
    </source>
</reference>
<sequence length="272" mass="31453">MSEPQGLDSFYTHDPLNHNDYIRLIRVPPKETTRDAATQIAVDIQTVPFQHAPPYTALSYVWGPPEIYKTISILGRQFSVRVNLWDFLDCVQQSESLNYIWVDALCIDQSCTTERNHQVALMGQIYSRASVIVAWLGAGPSELVQAFGELALMRPAETVEQFDCNRALIRRFGPTFRECNYWRRAWVVQEYVLAQHVEFWCGQERMEVGTQELCARMLWNTVFDSDTGIHDLVRLRQARQCEQDAPKDMYELLSSLSMHLRKCADTRRAAQK</sequence>
<evidence type="ECO:0000313" key="2">
    <source>
        <dbReference type="EMBL" id="KAF1922454.1"/>
    </source>
</evidence>
<evidence type="ECO:0000259" key="1">
    <source>
        <dbReference type="Pfam" id="PF06985"/>
    </source>
</evidence>
<dbReference type="InterPro" id="IPR010730">
    <property type="entry name" value="HET"/>
</dbReference>
<dbReference type="GeneID" id="54356092"/>
<dbReference type="Pfam" id="PF06985">
    <property type="entry name" value="HET"/>
    <property type="match status" value="1"/>
</dbReference>
<feature type="domain" description="Heterokaryon incompatibility" evidence="1">
    <location>
        <begin position="55"/>
        <end position="190"/>
    </location>
</feature>
<keyword evidence="3" id="KW-1185">Reference proteome</keyword>
<dbReference type="InterPro" id="IPR052895">
    <property type="entry name" value="HetReg/Transcr_Mod"/>
</dbReference>
<dbReference type="PANTHER" id="PTHR24148:SF73">
    <property type="entry name" value="HET DOMAIN PROTEIN (AFU_ORTHOLOGUE AFUA_8G01020)"/>
    <property type="match status" value="1"/>
</dbReference>
<proteinExistence type="predicted"/>